<dbReference type="InterPro" id="IPR039426">
    <property type="entry name" value="TonB-dep_rcpt-like"/>
</dbReference>
<keyword evidence="17" id="KW-1185">Reference proteome</keyword>
<evidence type="ECO:0000256" key="7">
    <source>
        <dbReference type="ARBA" id="ARBA00023004"/>
    </source>
</evidence>
<evidence type="ECO:0000256" key="9">
    <source>
        <dbReference type="ARBA" id="ARBA00023077"/>
    </source>
</evidence>
<sequence>MGRNMMIKTWTRHGAPHLGACLLLATSALVVVAPAAVHAQAAARVEFKIPAGDTAQALNAFSRQAGVQILFPYDVAAKHRTVGLQGVYNREDAVRRLIAGSDLEVASANAEVITLRQRSAGPLAAGAAAAEVSTVEELIVTARAGSDARTRLSTSYAVTTMNEETLRLRSPMGVADALKSVPGFWVEASGGEASANIRARGIPQEGFSAIALQEDGAPVQHDGGLGYLNADQSFRLDETIERIEVVRGGPSSIFASYAPGGTVNFITRKGETREGIIKVQASDYGLKRVDAYVGGPIGDWRASLGGFWRDDDGIRDPGFTANKGYQVRASIGRDFQRGSVDFNIKHLDDNVILFAGVPLKFNAAGEPSAAPGFDPLTGTLAGPETEKLTLRGPKGPFNWDLSRGTEVKLTQATAVLKYEIADGWRLQETLRYRTSESKRIGLFPNTPVLGSARIAQYRAALLAATPGATDVQLRYATNPSEVFSTTGAGQNGNGLVLDGSLRYVSVPLDELISDTRLLHKFEIGGQTHDVAAGVYHAHVEEAFNRYSANALLDVRDNARRLDLVAVDATGKVLSSLTENGVSRYGAEFANGDGKSNTTALYLTDEWQVTPALRIDAGVRWEKVEFTGRSERTATINLGLSPTPADDTVLAGSGVYDRFTRKFDHTGWTLGADYRLSQHMGLFARYTSAFRLPSLGDYITNATNTAPIVQTMDLTEAGYKLTTGKLDLYATVFHTAYDALTFGSLVFNPTTGAYVNQTSITDTKTLGLELEGTIRPLDWFDLGFSATVQNPEFGDYKFEESCAVSASDPTCQIKPPAGTASRTRDFTGNRLVRVPKTAFRLTPGVNLMDRRLRIESSIERYGDRFSDAANTSRLPAYTLVNATVRFNVNDALSIYAYGTNLTNELGLTEGNPRAGQIISGEAGALYGVGRPEFGRAFKAALLFRF</sequence>
<evidence type="ECO:0000256" key="8">
    <source>
        <dbReference type="ARBA" id="ARBA00023065"/>
    </source>
</evidence>
<evidence type="ECO:0000313" key="16">
    <source>
        <dbReference type="EMBL" id="AVQ02031.1"/>
    </source>
</evidence>
<comment type="subcellular location">
    <subcellularLocation>
        <location evidence="1 12">Cell outer membrane</location>
        <topology evidence="1 12">Multi-pass membrane protein</topology>
    </subcellularLocation>
</comment>
<dbReference type="SUPFAM" id="SSF56935">
    <property type="entry name" value="Porins"/>
    <property type="match status" value="1"/>
</dbReference>
<dbReference type="Gene3D" id="3.55.50.30">
    <property type="match status" value="1"/>
</dbReference>
<keyword evidence="6 14" id="KW-0732">Signal</keyword>
<keyword evidence="11 12" id="KW-0998">Cell outer membrane</keyword>
<accession>A0ABN5IU80</accession>
<proteinExistence type="inferred from homology"/>
<evidence type="ECO:0000256" key="6">
    <source>
        <dbReference type="ARBA" id="ARBA00022729"/>
    </source>
</evidence>
<keyword evidence="9 13" id="KW-0798">TonB box</keyword>
<keyword evidence="7" id="KW-0408">Iron</keyword>
<evidence type="ECO:0000256" key="12">
    <source>
        <dbReference type="PROSITE-ProRule" id="PRU01360"/>
    </source>
</evidence>
<dbReference type="Gene3D" id="2.40.170.20">
    <property type="entry name" value="TonB-dependent receptor, beta-barrel domain"/>
    <property type="match status" value="1"/>
</dbReference>
<keyword evidence="5 12" id="KW-0812">Transmembrane</keyword>
<name>A0ABN5IU80_9CAUL</name>
<evidence type="ECO:0000256" key="3">
    <source>
        <dbReference type="ARBA" id="ARBA00022452"/>
    </source>
</evidence>
<dbReference type="InterPro" id="IPR037066">
    <property type="entry name" value="Plug_dom_sf"/>
</dbReference>
<dbReference type="Gene3D" id="2.170.130.10">
    <property type="entry name" value="TonB-dependent receptor, plug domain"/>
    <property type="match status" value="1"/>
</dbReference>
<evidence type="ECO:0000313" key="17">
    <source>
        <dbReference type="Proteomes" id="UP000240527"/>
    </source>
</evidence>
<keyword evidence="2 12" id="KW-0813">Transport</keyword>
<dbReference type="PANTHER" id="PTHR32552:SF89">
    <property type="entry name" value="CATECHOLATE SIDEROPHORE RECEPTOR FIU"/>
    <property type="match status" value="1"/>
</dbReference>
<evidence type="ECO:0000256" key="13">
    <source>
        <dbReference type="RuleBase" id="RU003357"/>
    </source>
</evidence>
<evidence type="ECO:0000256" key="10">
    <source>
        <dbReference type="ARBA" id="ARBA00023136"/>
    </source>
</evidence>
<dbReference type="PROSITE" id="PS52016">
    <property type="entry name" value="TONB_DEPENDENT_REC_3"/>
    <property type="match status" value="1"/>
</dbReference>
<dbReference type="EMBL" id="CP027850">
    <property type="protein sequence ID" value="AVQ02031.1"/>
    <property type="molecule type" value="Genomic_DNA"/>
</dbReference>
<keyword evidence="3 12" id="KW-1134">Transmembrane beta strand</keyword>
<feature type="signal peptide" evidence="14">
    <location>
        <begin position="1"/>
        <end position="35"/>
    </location>
</feature>
<dbReference type="InterPro" id="IPR011662">
    <property type="entry name" value="Secretin/TonB_short_N"/>
</dbReference>
<evidence type="ECO:0000256" key="5">
    <source>
        <dbReference type="ARBA" id="ARBA00022692"/>
    </source>
</evidence>
<evidence type="ECO:0000256" key="2">
    <source>
        <dbReference type="ARBA" id="ARBA00022448"/>
    </source>
</evidence>
<dbReference type="InterPro" id="IPR000531">
    <property type="entry name" value="Beta-barrel_TonB"/>
</dbReference>
<keyword evidence="10 12" id="KW-0472">Membrane</keyword>
<dbReference type="PANTHER" id="PTHR32552">
    <property type="entry name" value="FERRICHROME IRON RECEPTOR-RELATED"/>
    <property type="match status" value="1"/>
</dbReference>
<dbReference type="Proteomes" id="UP000240527">
    <property type="component" value="Chromosome"/>
</dbReference>
<reference evidence="16 17" key="1">
    <citation type="journal article" date="2015" name="Biotechnol. Bioeng.">
        <title>Genome sequence and phenotypic characterization of Caulobacter segnis.</title>
        <authorList>
            <person name="Patel S."/>
            <person name="Fletcher B."/>
            <person name="Scott D.C."/>
            <person name="Ely B."/>
        </authorList>
    </citation>
    <scope>NUCLEOTIDE SEQUENCE [LARGE SCALE GENOMIC DNA]</scope>
    <source>
        <strain evidence="16 17">TK0059</strain>
    </source>
</reference>
<dbReference type="InterPro" id="IPR036942">
    <property type="entry name" value="Beta-barrel_TonB_sf"/>
</dbReference>
<evidence type="ECO:0000256" key="1">
    <source>
        <dbReference type="ARBA" id="ARBA00004571"/>
    </source>
</evidence>
<feature type="domain" description="Secretin/TonB short N-terminal" evidence="15">
    <location>
        <begin position="67"/>
        <end position="118"/>
    </location>
</feature>
<evidence type="ECO:0000256" key="14">
    <source>
        <dbReference type="SAM" id="SignalP"/>
    </source>
</evidence>
<evidence type="ECO:0000256" key="4">
    <source>
        <dbReference type="ARBA" id="ARBA00022496"/>
    </source>
</evidence>
<keyword evidence="4" id="KW-0410">Iron transport</keyword>
<dbReference type="InterPro" id="IPR012910">
    <property type="entry name" value="Plug_dom"/>
</dbReference>
<organism evidence="16 17">
    <name type="scientific">Caulobacter segnis</name>
    <dbReference type="NCBI Taxonomy" id="88688"/>
    <lineage>
        <taxon>Bacteria</taxon>
        <taxon>Pseudomonadati</taxon>
        <taxon>Pseudomonadota</taxon>
        <taxon>Alphaproteobacteria</taxon>
        <taxon>Caulobacterales</taxon>
        <taxon>Caulobacteraceae</taxon>
        <taxon>Caulobacter</taxon>
    </lineage>
</organism>
<dbReference type="Pfam" id="PF07715">
    <property type="entry name" value="Plug"/>
    <property type="match status" value="1"/>
</dbReference>
<comment type="similarity">
    <text evidence="12 13">Belongs to the TonB-dependent receptor family.</text>
</comment>
<keyword evidence="8" id="KW-0406">Ion transport</keyword>
<protein>
    <submittedName>
        <fullName evidence="16">Cyclic nucleotide-binding protein</fullName>
    </submittedName>
</protein>
<evidence type="ECO:0000259" key="15">
    <source>
        <dbReference type="SMART" id="SM00965"/>
    </source>
</evidence>
<evidence type="ECO:0000256" key="11">
    <source>
        <dbReference type="ARBA" id="ARBA00023237"/>
    </source>
</evidence>
<dbReference type="SMART" id="SM00965">
    <property type="entry name" value="STN"/>
    <property type="match status" value="1"/>
</dbReference>
<feature type="chain" id="PRO_5046100181" evidence="14">
    <location>
        <begin position="36"/>
        <end position="944"/>
    </location>
</feature>
<gene>
    <name evidence="16" type="ORF">B7G68_09345</name>
</gene>
<dbReference type="Pfam" id="PF00593">
    <property type="entry name" value="TonB_dep_Rec_b-barrel"/>
    <property type="match status" value="1"/>
</dbReference>